<dbReference type="Pfam" id="PF05183">
    <property type="entry name" value="RdRP"/>
    <property type="match status" value="1"/>
</dbReference>
<sequence>MKDYYTPQELAEVSEESQDILMHIGTATSGRYPKGSGKNPYQHMSPGDLEWIQRHQRRLKEFKAQGLDSNEVYKKIADLEGMSVNALRSKINIMREQQRQYNTELAKNMFADGRPVREIMEKTGWSETRVRKALNQETLKERADRITTQELVARLKESVAETGYLDVGEGVEAQLGVSEDRLKSARRALVDSGEYAFYKINVPNATNPMNKPQTAVLTTADKTIKDVYDNKDKIRSTKYRADSAGTTNIQKLQDVTSIPWNRLQIKYAIPEGEKGHGTDKDGETQDGVMYIRPGSKDINLGGKKYAQVRIAVGDTHYLKGMAIYGDNKMFPDGVDVIFNTNKKKGTPKEDVLKPLNLIDGKINQDDPFSAAVKRQPPLLDKKGNPVVDKVATAAEEKRIGHKLSTPIYKVGKVNIVNEEGDWNDWSKTLSSQFLAKQPRPVVRERLRATLKEHDTDYDEIMKVDNPIVKRKLLEDYIQTTESKAVHIKASAPAGFRGHVLLPVPNMKENEVFAPRYEDGTRVILVRYPHAGRFEIPELIVNNKGPGKKLIGGDSPDAIGIHPKVAGKLSGADFDGDVAYVIPNNEGRYKSAPMLKELKDFDPKKYKDPAGSFKPISKEYQQKQMGIVSNLITDMNLRGASNEELARATKHSMVVIDAYKHGLNYKRSEKENRIPELRKKYMEHVDRIDYDKLSYYDKRTRKELKVTDLNKLNKDKDGISLGASSVLSRRKQTVKVGGENVEIIDKNGKKKVVNRGGIDVPITSVIKDASVYLGPKAAPVEKEYVDYINNLKARQSKAETELASIKTPKKNPVAAKIYTDEVNSLNEKVKLAKLNKPRERQAQILANSNIQRELDRATANGEELSKADIKKLRAKAITAAREEVGAHRNPVKITDIEWDAIQANAISTTKLQELIKYMDSDQLKSLATPRPTTTLSKARADRAAAMIANGHTYAEVAKQLGVSTSTINRYVNQS</sequence>
<evidence type="ECO:0000256" key="1">
    <source>
        <dbReference type="SAM" id="Coils"/>
    </source>
</evidence>
<dbReference type="GO" id="GO:0003968">
    <property type="term" value="F:RNA-directed RNA polymerase activity"/>
    <property type="evidence" value="ECO:0007669"/>
    <property type="project" value="InterPro"/>
</dbReference>
<accession>A0A8S5T5P6</accession>
<feature type="domain" description="Resolvase HTH" evidence="2">
    <location>
        <begin position="934"/>
        <end position="972"/>
    </location>
</feature>
<dbReference type="Gene3D" id="1.10.10.60">
    <property type="entry name" value="Homeodomain-like"/>
    <property type="match status" value="1"/>
</dbReference>
<dbReference type="GO" id="GO:0003677">
    <property type="term" value="F:DNA binding"/>
    <property type="evidence" value="ECO:0007669"/>
    <property type="project" value="InterPro"/>
</dbReference>
<dbReference type="InterPro" id="IPR006120">
    <property type="entry name" value="Resolvase_HTH_dom"/>
</dbReference>
<protein>
    <submittedName>
        <fullName evidence="4">RNA dependent RNA polymerase</fullName>
    </submittedName>
</protein>
<evidence type="ECO:0000259" key="3">
    <source>
        <dbReference type="Pfam" id="PF05183"/>
    </source>
</evidence>
<evidence type="ECO:0000259" key="2">
    <source>
        <dbReference type="Pfam" id="PF02796"/>
    </source>
</evidence>
<feature type="coiled-coil region" evidence="1">
    <location>
        <begin position="814"/>
        <end position="866"/>
    </location>
</feature>
<dbReference type="InterPro" id="IPR057596">
    <property type="entry name" value="RDRP_core"/>
</dbReference>
<dbReference type="EMBL" id="BK032756">
    <property type="protein sequence ID" value="DAF58566.1"/>
    <property type="molecule type" value="Genomic_DNA"/>
</dbReference>
<dbReference type="SUPFAM" id="SSF46689">
    <property type="entry name" value="Homeodomain-like"/>
    <property type="match status" value="1"/>
</dbReference>
<organism evidence="4">
    <name type="scientific">Siphoviridae sp. ctGpg14</name>
    <dbReference type="NCBI Taxonomy" id="2827824"/>
    <lineage>
        <taxon>Viruses</taxon>
        <taxon>Duplodnaviria</taxon>
        <taxon>Heunggongvirae</taxon>
        <taxon>Uroviricota</taxon>
        <taxon>Caudoviricetes</taxon>
    </lineage>
</organism>
<dbReference type="GO" id="GO:0000150">
    <property type="term" value="F:DNA strand exchange activity"/>
    <property type="evidence" value="ECO:0007669"/>
    <property type="project" value="InterPro"/>
</dbReference>
<dbReference type="CDD" id="cd00569">
    <property type="entry name" value="HTH_Hin_like"/>
    <property type="match status" value="1"/>
</dbReference>
<name>A0A8S5T5P6_9CAUD</name>
<keyword evidence="1" id="KW-0175">Coiled coil</keyword>
<dbReference type="InterPro" id="IPR009057">
    <property type="entry name" value="Homeodomain-like_sf"/>
</dbReference>
<reference evidence="4" key="1">
    <citation type="journal article" date="2021" name="Proc. Natl. Acad. Sci. U.S.A.">
        <title>A Catalog of Tens of Thousands of Viruses from Human Metagenomes Reveals Hidden Associations with Chronic Diseases.</title>
        <authorList>
            <person name="Tisza M.J."/>
            <person name="Buck C.B."/>
        </authorList>
    </citation>
    <scope>NUCLEOTIDE SEQUENCE</scope>
    <source>
        <strain evidence="4">CtGpg14</strain>
    </source>
</reference>
<evidence type="ECO:0000313" key="4">
    <source>
        <dbReference type="EMBL" id="DAF58566.1"/>
    </source>
</evidence>
<dbReference type="Pfam" id="PF02796">
    <property type="entry name" value="HTH_7"/>
    <property type="match status" value="1"/>
</dbReference>
<feature type="domain" description="RDRP core" evidence="3">
    <location>
        <begin position="563"/>
        <end position="685"/>
    </location>
</feature>
<proteinExistence type="predicted"/>